<protein>
    <submittedName>
        <fullName evidence="2">M25.2</fullName>
    </submittedName>
</protein>
<accession>B3UWX8</accession>
<feature type="region of interest" description="Disordered" evidence="1">
    <location>
        <begin position="108"/>
        <end position="135"/>
    </location>
</feature>
<gene>
    <name evidence="2" type="primary">m25.2</name>
</gene>
<dbReference type="EMBL" id="EU579859">
    <property type="protein sequence ID" value="ACE95209.1"/>
    <property type="molecule type" value="Genomic_DNA"/>
</dbReference>
<evidence type="ECO:0000313" key="3">
    <source>
        <dbReference type="EMBL" id="QNL29170.1"/>
    </source>
</evidence>
<organism evidence="2 4">
    <name type="scientific">Muromegalovirus G4</name>
    <dbReference type="NCBI Taxonomy" id="524650"/>
    <lineage>
        <taxon>Viruses</taxon>
        <taxon>Duplodnaviria</taxon>
        <taxon>Heunggongvirae</taxon>
        <taxon>Peploviricota</taxon>
        <taxon>Herviviricetes</taxon>
        <taxon>Herpesvirales</taxon>
        <taxon>Orthoherpesviridae</taxon>
        <taxon>Betaherpesvirinae</taxon>
        <taxon>Muromegalovirus</taxon>
        <taxon>Muromegalovirus muridbeta1</taxon>
        <taxon>Murid herpesvirus 1</taxon>
    </lineage>
</organism>
<proteinExistence type="predicted"/>
<name>B3UWX8_MUHV1</name>
<evidence type="ECO:0000313" key="2">
    <source>
        <dbReference type="EMBL" id="ACE95209.1"/>
    </source>
</evidence>
<dbReference type="Proteomes" id="UP000104165">
    <property type="component" value="Segment"/>
</dbReference>
<reference evidence="3" key="2">
    <citation type="submission" date="2020-08" db="EMBL/GenBank/DDBJ databases">
        <title>Repair of an attenuated low passage murine cytomegalovirus bacterial artificial chromosome identifies a novel spiced gene essential for salivary gland tropism.</title>
        <authorList>
            <person name="Redwood A.J."/>
            <person name="Masters L.L."/>
            <person name="Chan B."/>
            <person name="Leary S."/>
            <person name="Forbes C."/>
            <person name="Jonjic S."/>
            <person name="Juranic Lisnic V."/>
            <person name="Lisnic B."/>
            <person name="Smith L.M."/>
        </authorList>
    </citation>
    <scope>NUCLEOTIDE SEQUENCE</scope>
</reference>
<dbReference type="Pfam" id="PF02393">
    <property type="entry name" value="US22"/>
    <property type="match status" value="1"/>
</dbReference>
<feature type="region of interest" description="Disordered" evidence="1">
    <location>
        <begin position="1"/>
        <end position="85"/>
    </location>
</feature>
<evidence type="ECO:0000313" key="4">
    <source>
        <dbReference type="Proteomes" id="UP000104165"/>
    </source>
</evidence>
<sequence length="471" mass="51906">MPASSCTSRTTSRSSSRTASLEGTSRYSATCVRASYRRSSRSASATSRVLPGYRRPSASGCPSSSEAYSAPGSRPRGSAGRSDSVPRIFRTGCLRRPWLCPTCERRRRRPPLRPWRPQRRSDTVARKRTRSRTRTRTRIRNGAKGDQTMLAPAAAVSMPESETEMVTVVPARSTLAAKAAAMRKAYAVNRLLALGRAAAEGKLEQWLSARRGERIPLVFPEKCAKYLILCAPGDVDGHECDPDALRALEPAVDRLVVVGFVEGREDAHRDGDDRCIVLVNPSSAVFIYDPAPYGGLYRLANTMIGFVRRGLRRFDSIYRDPCCVEDAIRVKDGHASLPRNADEALAAAERGLACTLQWPEDYDFVFGTPPESSNAVASSLNKEQSPCIDALRLSTFGHFGTVAGLSSTRPRTAVFIGADHAVYAIHHAVSKLLRLAESLDMFYKIGIRRFFHNYRVVPSRCGDDRFFLKAV</sequence>
<reference evidence="2 4" key="1">
    <citation type="journal article" date="2008" name="J. Virol.">
        <title>Laboratory strains of murine cytomegalovirus are genetically similar to but phenotypically distinct from wild strains of virus.</title>
        <authorList>
            <person name="Smith L.M."/>
            <person name="McWhorter A.R."/>
            <person name="Masters L.L."/>
            <person name="Shellam G.R."/>
            <person name="Redwood A.J."/>
        </authorList>
    </citation>
    <scope>NUCLEOTIDE SEQUENCE [LARGE SCALE GENOMIC DNA]</scope>
    <source>
        <strain evidence="2">G4</strain>
    </source>
</reference>
<feature type="compositionally biased region" description="Basic residues" evidence="1">
    <location>
        <begin position="126"/>
        <end position="135"/>
    </location>
</feature>
<dbReference type="EMBL" id="MT886700">
    <property type="protein sequence ID" value="QNL29170.1"/>
    <property type="molecule type" value="Genomic_DNA"/>
</dbReference>
<feature type="compositionally biased region" description="Low complexity" evidence="1">
    <location>
        <begin position="1"/>
        <end position="20"/>
    </location>
</feature>
<evidence type="ECO:0000256" key="1">
    <source>
        <dbReference type="SAM" id="MobiDB-lite"/>
    </source>
</evidence>
<dbReference type="InterPro" id="IPR003360">
    <property type="entry name" value="US22-like"/>
</dbReference>